<gene>
    <name evidence="3" type="ORF">M0R45_013727</name>
</gene>
<dbReference type="SMART" id="SM00332">
    <property type="entry name" value="PP2Cc"/>
    <property type="match status" value="1"/>
</dbReference>
<dbReference type="AlphaFoldDB" id="A0AAW1XK47"/>
<dbReference type="PANTHER" id="PTHR12320:SF14">
    <property type="entry name" value="PROTEIN PHOSPHATASE"/>
    <property type="match status" value="1"/>
</dbReference>
<keyword evidence="4" id="KW-1185">Reference proteome</keyword>
<dbReference type="InterPro" id="IPR039123">
    <property type="entry name" value="PPTC7"/>
</dbReference>
<feature type="domain" description="PPM-type phosphatase" evidence="2">
    <location>
        <begin position="87"/>
        <end position="333"/>
    </location>
</feature>
<dbReference type="InterPro" id="IPR001932">
    <property type="entry name" value="PPM-type_phosphatase-like_dom"/>
</dbReference>
<dbReference type="Pfam" id="PF00481">
    <property type="entry name" value="PP2C"/>
    <property type="match status" value="1"/>
</dbReference>
<comment type="catalytic activity">
    <reaction evidence="1">
        <text>O-phospho-L-threonyl-[protein] + H2O = L-threonyl-[protein] + phosphate</text>
        <dbReference type="Rhea" id="RHEA:47004"/>
        <dbReference type="Rhea" id="RHEA-COMP:11060"/>
        <dbReference type="Rhea" id="RHEA-COMP:11605"/>
        <dbReference type="ChEBI" id="CHEBI:15377"/>
        <dbReference type="ChEBI" id="CHEBI:30013"/>
        <dbReference type="ChEBI" id="CHEBI:43474"/>
        <dbReference type="ChEBI" id="CHEBI:61977"/>
        <dbReference type="EC" id="3.1.3.16"/>
    </reaction>
</comment>
<dbReference type="PANTHER" id="PTHR12320">
    <property type="entry name" value="PROTEIN PHOSPHATASE 2C"/>
    <property type="match status" value="1"/>
</dbReference>
<dbReference type="CDD" id="cd00143">
    <property type="entry name" value="PP2Cc"/>
    <property type="match status" value="1"/>
</dbReference>
<evidence type="ECO:0000256" key="1">
    <source>
        <dbReference type="RuleBase" id="RU366020"/>
    </source>
</evidence>
<evidence type="ECO:0000313" key="3">
    <source>
        <dbReference type="EMBL" id="KAK9936907.1"/>
    </source>
</evidence>
<dbReference type="GO" id="GO:0004722">
    <property type="term" value="F:protein serine/threonine phosphatase activity"/>
    <property type="evidence" value="ECO:0007669"/>
    <property type="project" value="UniProtKB-EC"/>
</dbReference>
<comment type="catalytic activity">
    <reaction evidence="1">
        <text>O-phospho-L-seryl-[protein] + H2O = L-seryl-[protein] + phosphate</text>
        <dbReference type="Rhea" id="RHEA:20629"/>
        <dbReference type="Rhea" id="RHEA-COMP:9863"/>
        <dbReference type="Rhea" id="RHEA-COMP:11604"/>
        <dbReference type="ChEBI" id="CHEBI:15377"/>
        <dbReference type="ChEBI" id="CHEBI:29999"/>
        <dbReference type="ChEBI" id="CHEBI:43474"/>
        <dbReference type="ChEBI" id="CHEBI:83421"/>
        <dbReference type="EC" id="3.1.3.16"/>
    </reaction>
</comment>
<dbReference type="SMART" id="SM00331">
    <property type="entry name" value="PP2C_SIG"/>
    <property type="match status" value="1"/>
</dbReference>
<comment type="similarity">
    <text evidence="1">Belongs to the PP2C family.</text>
</comment>
<keyword evidence="1" id="KW-0378">Hydrolase</keyword>
<dbReference type="EMBL" id="JBEDUW010000003">
    <property type="protein sequence ID" value="KAK9936907.1"/>
    <property type="molecule type" value="Genomic_DNA"/>
</dbReference>
<keyword evidence="1" id="KW-0460">Magnesium</keyword>
<keyword evidence="1" id="KW-0479">Metal-binding</keyword>
<proteinExistence type="inferred from homology"/>
<accession>A0AAW1XK47</accession>
<name>A0AAW1XK47_RUBAR</name>
<dbReference type="GO" id="GO:0046872">
    <property type="term" value="F:metal ion binding"/>
    <property type="evidence" value="ECO:0007669"/>
    <property type="project" value="UniProtKB-UniRule"/>
</dbReference>
<dbReference type="Proteomes" id="UP001457282">
    <property type="component" value="Unassembled WGS sequence"/>
</dbReference>
<dbReference type="SUPFAM" id="SSF81606">
    <property type="entry name" value="PP2C-like"/>
    <property type="match status" value="1"/>
</dbReference>
<organism evidence="3 4">
    <name type="scientific">Rubus argutus</name>
    <name type="common">Southern blackberry</name>
    <dbReference type="NCBI Taxonomy" id="59490"/>
    <lineage>
        <taxon>Eukaryota</taxon>
        <taxon>Viridiplantae</taxon>
        <taxon>Streptophyta</taxon>
        <taxon>Embryophyta</taxon>
        <taxon>Tracheophyta</taxon>
        <taxon>Spermatophyta</taxon>
        <taxon>Magnoliopsida</taxon>
        <taxon>eudicotyledons</taxon>
        <taxon>Gunneridae</taxon>
        <taxon>Pentapetalae</taxon>
        <taxon>rosids</taxon>
        <taxon>fabids</taxon>
        <taxon>Rosales</taxon>
        <taxon>Rosaceae</taxon>
        <taxon>Rosoideae</taxon>
        <taxon>Rosoideae incertae sedis</taxon>
        <taxon>Rubus</taxon>
    </lineage>
</organism>
<comment type="cofactor">
    <cofactor evidence="1">
        <name>Mn(2+)</name>
        <dbReference type="ChEBI" id="CHEBI:29035"/>
    </cofactor>
</comment>
<dbReference type="Gene3D" id="3.60.40.10">
    <property type="entry name" value="PPM-type phosphatase domain"/>
    <property type="match status" value="1"/>
</dbReference>
<protein>
    <recommendedName>
        <fullName evidence="1">Protein phosphatase</fullName>
        <ecNumber evidence="1">3.1.3.16</ecNumber>
    </recommendedName>
</protein>
<evidence type="ECO:0000259" key="2">
    <source>
        <dbReference type="PROSITE" id="PS51746"/>
    </source>
</evidence>
<sequence length="336" mass="37408">MSLQTTMMNPNLPRFELEGNLERSTMVMNQGSIRRTRVDPDQENEAVMIFKKPRVEDSKPERPVMPYQELSPNYEAAEEKETSLKMVCGSFYLPKENELRPQGEDAHFICAQENTIGVADGVGGWANKGIDSGIYARELMINSVMAVHNQQKTSSGIINPRKVLDEAFSNTKNIQGSSTACVLTLNKDVLHSANVGDSGFMLFRNKKFLFKSSTQQHKFNCPFQLGNAVRSDRPSSAREMKVRVIPGDVIVLGTDGLLDNMFGREMEQVLEEKTEKEEGDVDPEMLAGVIAELALYNSFDRFRDSPFSVAAKKAGFRHEGGKVDDITVVVAAIMKS</sequence>
<comment type="cofactor">
    <cofactor evidence="1">
        <name>Mg(2+)</name>
        <dbReference type="ChEBI" id="CHEBI:18420"/>
    </cofactor>
</comment>
<keyword evidence="1" id="KW-0464">Manganese</keyword>
<dbReference type="EC" id="3.1.3.16" evidence="1"/>
<reference evidence="3 4" key="1">
    <citation type="journal article" date="2023" name="G3 (Bethesda)">
        <title>A chromosome-length genome assembly and annotation of blackberry (Rubus argutus, cv. 'Hillquist').</title>
        <authorList>
            <person name="Bruna T."/>
            <person name="Aryal R."/>
            <person name="Dudchenko O."/>
            <person name="Sargent D.J."/>
            <person name="Mead D."/>
            <person name="Buti M."/>
            <person name="Cavallini A."/>
            <person name="Hytonen T."/>
            <person name="Andres J."/>
            <person name="Pham M."/>
            <person name="Weisz D."/>
            <person name="Mascagni F."/>
            <person name="Usai G."/>
            <person name="Natali L."/>
            <person name="Bassil N."/>
            <person name="Fernandez G.E."/>
            <person name="Lomsadze A."/>
            <person name="Armour M."/>
            <person name="Olukolu B."/>
            <person name="Poorten T."/>
            <person name="Britton C."/>
            <person name="Davik J."/>
            <person name="Ashrafi H."/>
            <person name="Aiden E.L."/>
            <person name="Borodovsky M."/>
            <person name="Worthington M."/>
        </authorList>
    </citation>
    <scope>NUCLEOTIDE SEQUENCE [LARGE SCALE GENOMIC DNA]</scope>
    <source>
        <strain evidence="3">PI 553951</strain>
    </source>
</reference>
<comment type="caution">
    <text evidence="3">The sequence shown here is derived from an EMBL/GenBank/DDBJ whole genome shotgun (WGS) entry which is preliminary data.</text>
</comment>
<dbReference type="InterPro" id="IPR036457">
    <property type="entry name" value="PPM-type-like_dom_sf"/>
</dbReference>
<evidence type="ECO:0000313" key="4">
    <source>
        <dbReference type="Proteomes" id="UP001457282"/>
    </source>
</evidence>
<dbReference type="PROSITE" id="PS51746">
    <property type="entry name" value="PPM_2"/>
    <property type="match status" value="1"/>
</dbReference>
<keyword evidence="1" id="KW-0904">Protein phosphatase</keyword>